<dbReference type="EMBL" id="CAJVPA010000027">
    <property type="protein sequence ID" value="CAG8245813.1"/>
    <property type="molecule type" value="Genomic_DNA"/>
</dbReference>
<dbReference type="SUPFAM" id="SSF48403">
    <property type="entry name" value="Ankyrin repeat"/>
    <property type="match status" value="1"/>
</dbReference>
<evidence type="ECO:0000313" key="4">
    <source>
        <dbReference type="EMBL" id="CAG8245813.1"/>
    </source>
</evidence>
<reference evidence="4" key="1">
    <citation type="submission" date="2021-07" db="EMBL/GenBank/DDBJ databases">
        <authorList>
            <person name="Branca A.L. A."/>
        </authorList>
    </citation>
    <scope>NUCLEOTIDE SEQUENCE</scope>
</reference>
<evidence type="ECO:0000313" key="5">
    <source>
        <dbReference type="Proteomes" id="UP001152646"/>
    </source>
</evidence>
<dbReference type="Proteomes" id="UP001152646">
    <property type="component" value="Unassembled WGS sequence"/>
</dbReference>
<protein>
    <recommendedName>
        <fullName evidence="6">Ankyrin repeat protein</fullName>
    </recommendedName>
</protein>
<dbReference type="InterPro" id="IPR036770">
    <property type="entry name" value="Ankyrin_rpt-contain_sf"/>
</dbReference>
<dbReference type="AlphaFoldDB" id="A0A9W4I6A8"/>
<keyword evidence="3" id="KW-1133">Transmembrane helix</keyword>
<dbReference type="OrthoDB" id="4368872at2759"/>
<evidence type="ECO:0000256" key="2">
    <source>
        <dbReference type="ARBA" id="ARBA00023043"/>
    </source>
</evidence>
<dbReference type="InterPro" id="IPR002110">
    <property type="entry name" value="Ankyrin_rpt"/>
</dbReference>
<comment type="caution">
    <text evidence="4">The sequence shown here is derived from an EMBL/GenBank/DDBJ whole genome shotgun (WGS) entry which is preliminary data.</text>
</comment>
<dbReference type="PANTHER" id="PTHR24198">
    <property type="entry name" value="ANKYRIN REPEAT AND PROTEIN KINASE DOMAIN-CONTAINING PROTEIN"/>
    <property type="match status" value="1"/>
</dbReference>
<gene>
    <name evidence="4" type="ORF">PSALAMII_LOCUS648</name>
</gene>
<name>A0A9W4I6A8_9EURO</name>
<keyword evidence="2" id="KW-0040">ANK repeat</keyword>
<evidence type="ECO:0000256" key="3">
    <source>
        <dbReference type="SAM" id="Phobius"/>
    </source>
</evidence>
<sequence length="160" mass="17560">MVDLLLSHLCVNVNCIDKDGNTFLWFSIYSSYYEIIERLLSEKGIDVNHIGGCGRFEMLSTSLYYAIDLNLCVAGYSPISIVAFCGCVSTVVCLLSMGSFEINGRGFIDLLICQAAVYGHYDVVRLFVQQGTCLNINESTIVSYDTVFCIAACGGDLEIV</sequence>
<accession>A0A9W4I6A8</accession>
<dbReference type="SMART" id="SM00248">
    <property type="entry name" value="ANK"/>
    <property type="match status" value="3"/>
</dbReference>
<keyword evidence="3" id="KW-0472">Membrane</keyword>
<organism evidence="4 5">
    <name type="scientific">Penicillium salamii</name>
    <dbReference type="NCBI Taxonomy" id="1612424"/>
    <lineage>
        <taxon>Eukaryota</taxon>
        <taxon>Fungi</taxon>
        <taxon>Dikarya</taxon>
        <taxon>Ascomycota</taxon>
        <taxon>Pezizomycotina</taxon>
        <taxon>Eurotiomycetes</taxon>
        <taxon>Eurotiomycetidae</taxon>
        <taxon>Eurotiales</taxon>
        <taxon>Aspergillaceae</taxon>
        <taxon>Penicillium</taxon>
    </lineage>
</organism>
<dbReference type="Gene3D" id="1.25.40.20">
    <property type="entry name" value="Ankyrin repeat-containing domain"/>
    <property type="match status" value="2"/>
</dbReference>
<feature type="transmembrane region" description="Helical" evidence="3">
    <location>
        <begin position="73"/>
        <end position="95"/>
    </location>
</feature>
<evidence type="ECO:0008006" key="6">
    <source>
        <dbReference type="Google" id="ProtNLM"/>
    </source>
</evidence>
<dbReference type="PANTHER" id="PTHR24198:SF165">
    <property type="entry name" value="ANKYRIN REPEAT-CONTAINING PROTEIN-RELATED"/>
    <property type="match status" value="1"/>
</dbReference>
<evidence type="ECO:0000256" key="1">
    <source>
        <dbReference type="ARBA" id="ARBA00022737"/>
    </source>
</evidence>
<proteinExistence type="predicted"/>
<keyword evidence="1" id="KW-0677">Repeat</keyword>
<keyword evidence="3" id="KW-0812">Transmembrane</keyword>